<evidence type="ECO:0000313" key="3">
    <source>
        <dbReference type="Proteomes" id="UP000253495"/>
    </source>
</evidence>
<protein>
    <submittedName>
        <fullName evidence="2">Uncharacterized protein</fullName>
    </submittedName>
</protein>
<reference evidence="2 3" key="1">
    <citation type="submission" date="2018-07" db="EMBL/GenBank/DDBJ databases">
        <title>Genomic Encyclopedia of Type Strains, Phase III (KMG-III): the genomes of soil and plant-associated and newly described type strains.</title>
        <authorList>
            <person name="Whitman W."/>
        </authorList>
    </citation>
    <scope>NUCLEOTIDE SEQUENCE [LARGE SCALE GENOMIC DNA]</scope>
    <source>
        <strain evidence="2 3">CECT 8575</strain>
    </source>
</reference>
<dbReference type="Proteomes" id="UP000253495">
    <property type="component" value="Unassembled WGS sequence"/>
</dbReference>
<comment type="caution">
    <text evidence="2">The sequence shown here is derived from an EMBL/GenBank/DDBJ whole genome shotgun (WGS) entry which is preliminary data.</text>
</comment>
<proteinExistence type="predicted"/>
<accession>A0A368VXK5</accession>
<feature type="region of interest" description="Disordered" evidence="1">
    <location>
        <begin position="12"/>
        <end position="45"/>
    </location>
</feature>
<evidence type="ECO:0000313" key="2">
    <source>
        <dbReference type="EMBL" id="RCW46938.1"/>
    </source>
</evidence>
<sequence length="45" mass="4626">MSDYPRCSVCGQYVGGPSDPPGTPAPIHRQPGEQGQCPGSGQPTQ</sequence>
<name>A0A368VXK5_9ACTN</name>
<gene>
    <name evidence="2" type="ORF">DFQ14_101278</name>
</gene>
<organism evidence="2 3">
    <name type="scientific">Halopolyspora algeriensis</name>
    <dbReference type="NCBI Taxonomy" id="1500506"/>
    <lineage>
        <taxon>Bacteria</taxon>
        <taxon>Bacillati</taxon>
        <taxon>Actinomycetota</taxon>
        <taxon>Actinomycetes</taxon>
        <taxon>Actinomycetes incertae sedis</taxon>
        <taxon>Halopolyspora</taxon>
    </lineage>
</organism>
<dbReference type="EMBL" id="QPJC01000001">
    <property type="protein sequence ID" value="RCW46938.1"/>
    <property type="molecule type" value="Genomic_DNA"/>
</dbReference>
<dbReference type="AlphaFoldDB" id="A0A368VXK5"/>
<keyword evidence="3" id="KW-1185">Reference proteome</keyword>
<dbReference type="RefSeq" id="WP_170206368.1">
    <property type="nucleotide sequence ID" value="NZ_QPJC01000001.1"/>
</dbReference>
<evidence type="ECO:0000256" key="1">
    <source>
        <dbReference type="SAM" id="MobiDB-lite"/>
    </source>
</evidence>